<protein>
    <submittedName>
        <fullName evidence="4">LysM domain/M23/M37 peptidase</fullName>
    </submittedName>
</protein>
<keyword evidence="2" id="KW-0732">Signal</keyword>
<feature type="domain" description="LysM" evidence="3">
    <location>
        <begin position="164"/>
        <end position="208"/>
    </location>
</feature>
<dbReference type="PANTHER" id="PTHR21666:SF270">
    <property type="entry name" value="MUREIN HYDROLASE ACTIVATOR ENVC"/>
    <property type="match status" value="1"/>
</dbReference>
<dbReference type="Pfam" id="PF01476">
    <property type="entry name" value="LysM"/>
    <property type="match status" value="2"/>
</dbReference>
<feature type="region of interest" description="Disordered" evidence="1">
    <location>
        <begin position="210"/>
        <end position="289"/>
    </location>
</feature>
<dbReference type="RefSeq" id="WP_007254477.1">
    <property type="nucleotide sequence ID" value="NZ_CH724107.1"/>
</dbReference>
<evidence type="ECO:0000313" key="4">
    <source>
        <dbReference type="EMBL" id="EAR49777.1"/>
    </source>
</evidence>
<dbReference type="eggNOG" id="COG1388">
    <property type="taxonomic scope" value="Bacteria"/>
</dbReference>
<dbReference type="eggNOG" id="COG0739">
    <property type="taxonomic scope" value="Bacteria"/>
</dbReference>
<evidence type="ECO:0000313" key="5">
    <source>
        <dbReference type="Proteomes" id="UP000003635"/>
    </source>
</evidence>
<evidence type="ECO:0000256" key="2">
    <source>
        <dbReference type="SAM" id="SignalP"/>
    </source>
</evidence>
<dbReference type="PANTHER" id="PTHR21666">
    <property type="entry name" value="PEPTIDASE-RELATED"/>
    <property type="match status" value="1"/>
</dbReference>
<dbReference type="CDD" id="cd12797">
    <property type="entry name" value="M23_peptidase"/>
    <property type="match status" value="1"/>
</dbReference>
<name>Q2CAR1_OCEGH</name>
<sequence>MTATRFSLRTTILTGATLTLLAACADGGLDPDLRGLGNGFDTSEASRNLPTRPEPDARGVITYPNNQVVLARRGETVAAIAARLGLDADTLARFNGIDPNAPLRRDELIALPSRVPAGTGTLAAPGTVSVTELASAAIDRAEGTATPAAAPAPAAAAPAAAEPVRHTVRRGETAYSIARLYGVPVRGIADWNGLGPDLAVREGQQLMIPQAGGTAPAPAAAASDTIQTTTIPGTGSPTPLPPSASEPLPDEDPQPVAAAAAEADGTPAPPAPAAPDIGERTASSDSDARLAYPVSGPIIRAYSRGRNEGIDIGAAPGTAVKAAAAGSVAAITEDTSGNSIVVVRHDGNLLTVYVNLADVAVAKDQAVSAGQTLARVPEGDPSYLHFEVRQGLQSVDPTDFLP</sequence>
<dbReference type="GO" id="GO:0004222">
    <property type="term" value="F:metalloendopeptidase activity"/>
    <property type="evidence" value="ECO:0007669"/>
    <property type="project" value="TreeGrafter"/>
</dbReference>
<dbReference type="InterPro" id="IPR050570">
    <property type="entry name" value="Cell_wall_metabolism_enzyme"/>
</dbReference>
<feature type="compositionally biased region" description="Low complexity" evidence="1">
    <location>
        <begin position="211"/>
        <end position="237"/>
    </location>
</feature>
<dbReference type="Pfam" id="PF01551">
    <property type="entry name" value="Peptidase_M23"/>
    <property type="match status" value="1"/>
</dbReference>
<dbReference type="InterPro" id="IPR036779">
    <property type="entry name" value="LysM_dom_sf"/>
</dbReference>
<dbReference type="InterPro" id="IPR018392">
    <property type="entry name" value="LysM"/>
</dbReference>
<feature type="signal peptide" evidence="2">
    <location>
        <begin position="1"/>
        <end position="25"/>
    </location>
</feature>
<dbReference type="InterPro" id="IPR016047">
    <property type="entry name" value="M23ase_b-sheet_dom"/>
</dbReference>
<gene>
    <name evidence="4" type="ORF">OG2516_04748</name>
</gene>
<dbReference type="SUPFAM" id="SSF54106">
    <property type="entry name" value="LysM domain"/>
    <property type="match status" value="1"/>
</dbReference>
<dbReference type="SMART" id="SM00257">
    <property type="entry name" value="LysM"/>
    <property type="match status" value="2"/>
</dbReference>
<evidence type="ECO:0000256" key="1">
    <source>
        <dbReference type="SAM" id="MobiDB-lite"/>
    </source>
</evidence>
<feature type="compositionally biased region" description="Low complexity" evidence="1">
    <location>
        <begin position="254"/>
        <end position="266"/>
    </location>
</feature>
<dbReference type="Gene3D" id="3.10.350.10">
    <property type="entry name" value="LysM domain"/>
    <property type="match status" value="1"/>
</dbReference>
<dbReference type="Proteomes" id="UP000003635">
    <property type="component" value="Unassembled WGS sequence"/>
</dbReference>
<dbReference type="Gene3D" id="2.70.70.10">
    <property type="entry name" value="Glucose Permease (Domain IIA)"/>
    <property type="match status" value="1"/>
</dbReference>
<dbReference type="PROSITE" id="PS51782">
    <property type="entry name" value="LYSM"/>
    <property type="match status" value="1"/>
</dbReference>
<dbReference type="AlphaFoldDB" id="Q2CAR1"/>
<dbReference type="SUPFAM" id="SSF51261">
    <property type="entry name" value="Duplicated hybrid motif"/>
    <property type="match status" value="1"/>
</dbReference>
<evidence type="ECO:0000259" key="3">
    <source>
        <dbReference type="PROSITE" id="PS51782"/>
    </source>
</evidence>
<dbReference type="HOGENOM" id="CLU_741414_0_0_5"/>
<organism evidence="4 5">
    <name type="scientific">Oceanicola granulosus (strain ATCC BAA-861 / DSM 15982 / KCTC 12143 / HTCC2516)</name>
    <dbReference type="NCBI Taxonomy" id="314256"/>
    <lineage>
        <taxon>Bacteria</taxon>
        <taxon>Pseudomonadati</taxon>
        <taxon>Pseudomonadota</taxon>
        <taxon>Alphaproteobacteria</taxon>
        <taxon>Rhodobacterales</taxon>
        <taxon>Roseobacteraceae</taxon>
        <taxon>Oceanicola</taxon>
    </lineage>
</organism>
<reference evidence="4 5" key="1">
    <citation type="journal article" date="2010" name="J. Bacteriol.">
        <title>Genome sequences of Oceanicola granulosus HTCC2516(T) and Oceanicola batsensis HTCC2597(TDelta).</title>
        <authorList>
            <person name="Thrash J.C."/>
            <person name="Cho J.C."/>
            <person name="Vergin K.L."/>
            <person name="Giovannoni S.J."/>
        </authorList>
    </citation>
    <scope>NUCLEOTIDE SEQUENCE [LARGE SCALE GENOMIC DNA]</scope>
    <source>
        <strain evidence="5">ATCC BAA-861 / DSM 15982 / KCTC 12143 / HTCC2516</strain>
    </source>
</reference>
<accession>Q2CAR1</accession>
<dbReference type="InterPro" id="IPR011055">
    <property type="entry name" value="Dup_hybrid_motif"/>
</dbReference>
<dbReference type="EMBL" id="AAOT01000048">
    <property type="protein sequence ID" value="EAR49777.1"/>
    <property type="molecule type" value="Genomic_DNA"/>
</dbReference>
<proteinExistence type="predicted"/>
<keyword evidence="5" id="KW-1185">Reference proteome</keyword>
<dbReference type="CDD" id="cd00118">
    <property type="entry name" value="LysM"/>
    <property type="match status" value="2"/>
</dbReference>
<comment type="caution">
    <text evidence="4">The sequence shown here is derived from an EMBL/GenBank/DDBJ whole genome shotgun (WGS) entry which is preliminary data.</text>
</comment>
<dbReference type="STRING" id="314256.OG2516_04748"/>
<dbReference type="OrthoDB" id="9795421at2"/>
<dbReference type="PROSITE" id="PS51257">
    <property type="entry name" value="PROKAR_LIPOPROTEIN"/>
    <property type="match status" value="1"/>
</dbReference>
<feature type="chain" id="PRO_5004206778" evidence="2">
    <location>
        <begin position="26"/>
        <end position="402"/>
    </location>
</feature>